<proteinExistence type="predicted"/>
<dbReference type="Gene3D" id="3.80.10.10">
    <property type="entry name" value="Ribonuclease Inhibitor"/>
    <property type="match status" value="1"/>
</dbReference>
<dbReference type="EMBL" id="JACGWN010000009">
    <property type="protein sequence ID" value="KAL0432609.1"/>
    <property type="molecule type" value="Genomic_DNA"/>
</dbReference>
<dbReference type="InterPro" id="IPR053772">
    <property type="entry name" value="At1g61320/At1g61330-like"/>
</dbReference>
<organism evidence="2">
    <name type="scientific">Sesamum latifolium</name>
    <dbReference type="NCBI Taxonomy" id="2727402"/>
    <lineage>
        <taxon>Eukaryota</taxon>
        <taxon>Viridiplantae</taxon>
        <taxon>Streptophyta</taxon>
        <taxon>Embryophyta</taxon>
        <taxon>Tracheophyta</taxon>
        <taxon>Spermatophyta</taxon>
        <taxon>Magnoliopsida</taxon>
        <taxon>eudicotyledons</taxon>
        <taxon>Gunneridae</taxon>
        <taxon>Pentapetalae</taxon>
        <taxon>asterids</taxon>
        <taxon>lamiids</taxon>
        <taxon>Lamiales</taxon>
        <taxon>Pedaliaceae</taxon>
        <taxon>Sesamum</taxon>
    </lineage>
</organism>
<evidence type="ECO:0000313" key="2">
    <source>
        <dbReference type="EMBL" id="KAL0432609.1"/>
    </source>
</evidence>
<accession>A0AAW2VSA5</accession>
<feature type="domain" description="FBD" evidence="1">
    <location>
        <begin position="311"/>
        <end position="383"/>
    </location>
</feature>
<sequence length="389" mass="44040">MPQGNVNHLLPIFRDTTSEAGEDDSNMIKVLAQLSSLTRLNCNNGFLQFLAKGGVPHKLPINLNCMRYLLLDIIDFGFKDEVCSVLCLIRSSPNLQSLQITTANGSAADMLSATQFLRAEKENEIPLCRLDNVTMRGFTCWIPEMEFLKLLLLAPTELRRLEIHFAHHFSEVEQRLSLSLIMNRKRIQSCSATADSNYLYFTKDPSSSSHSMLLMATRSPAISHWLHFLSNHHLEELTLQFPYLSCFKPVPNDLFTLDHLRHLCLVGAKLEFPSTFEGFSRLVRLDTEAVYTPDNEEEAAAQFLKAQQNCELTLSHLENVKINGLFGSEPEMEFMKLLLSAATTLMKLEVRSQYEGATEEGSKMLKALVKFRRASAKAEIIFQDPAYNI</sequence>
<dbReference type="PANTHER" id="PTHR34145">
    <property type="entry name" value="OS02G0105600 PROTEIN"/>
    <property type="match status" value="1"/>
</dbReference>
<dbReference type="SMART" id="SM00579">
    <property type="entry name" value="FBD"/>
    <property type="match status" value="1"/>
</dbReference>
<dbReference type="AlphaFoldDB" id="A0AAW2VSA5"/>
<protein>
    <recommendedName>
        <fullName evidence="1">FBD domain-containing protein</fullName>
    </recommendedName>
</protein>
<reference evidence="2" key="2">
    <citation type="journal article" date="2024" name="Plant">
        <title>Genomic evolution and insights into agronomic trait innovations of Sesamum species.</title>
        <authorList>
            <person name="Miao H."/>
            <person name="Wang L."/>
            <person name="Qu L."/>
            <person name="Liu H."/>
            <person name="Sun Y."/>
            <person name="Le M."/>
            <person name="Wang Q."/>
            <person name="Wei S."/>
            <person name="Zheng Y."/>
            <person name="Lin W."/>
            <person name="Duan Y."/>
            <person name="Cao H."/>
            <person name="Xiong S."/>
            <person name="Wang X."/>
            <person name="Wei L."/>
            <person name="Li C."/>
            <person name="Ma Q."/>
            <person name="Ju M."/>
            <person name="Zhao R."/>
            <person name="Li G."/>
            <person name="Mu C."/>
            <person name="Tian Q."/>
            <person name="Mei H."/>
            <person name="Zhang T."/>
            <person name="Gao T."/>
            <person name="Zhang H."/>
        </authorList>
    </citation>
    <scope>NUCLEOTIDE SEQUENCE</scope>
    <source>
        <strain evidence="2">KEN1</strain>
    </source>
</reference>
<comment type="caution">
    <text evidence="2">The sequence shown here is derived from an EMBL/GenBank/DDBJ whole genome shotgun (WGS) entry which is preliminary data.</text>
</comment>
<dbReference type="InterPro" id="IPR006566">
    <property type="entry name" value="FBD"/>
</dbReference>
<evidence type="ECO:0000259" key="1">
    <source>
        <dbReference type="SMART" id="SM00579"/>
    </source>
</evidence>
<name>A0AAW2VSA5_9LAMI</name>
<reference evidence="2" key="1">
    <citation type="submission" date="2020-06" db="EMBL/GenBank/DDBJ databases">
        <authorList>
            <person name="Li T."/>
            <person name="Hu X."/>
            <person name="Zhang T."/>
            <person name="Song X."/>
            <person name="Zhang H."/>
            <person name="Dai N."/>
            <person name="Sheng W."/>
            <person name="Hou X."/>
            <person name="Wei L."/>
        </authorList>
    </citation>
    <scope>NUCLEOTIDE SEQUENCE</scope>
    <source>
        <strain evidence="2">KEN1</strain>
        <tissue evidence="2">Leaf</tissue>
    </source>
</reference>
<gene>
    <name evidence="2" type="ORF">Slati_2595200</name>
</gene>
<dbReference type="PANTHER" id="PTHR34145:SF28">
    <property type="entry name" value="F-BOX DOMAIN-CONTAINING PROTEIN"/>
    <property type="match status" value="1"/>
</dbReference>
<dbReference type="InterPro" id="IPR032675">
    <property type="entry name" value="LRR_dom_sf"/>
</dbReference>
<dbReference type="Pfam" id="PF08387">
    <property type="entry name" value="FBD"/>
    <property type="match status" value="1"/>
</dbReference>